<organism evidence="2 3">
    <name type="scientific">Cylindrotheca closterium</name>
    <dbReference type="NCBI Taxonomy" id="2856"/>
    <lineage>
        <taxon>Eukaryota</taxon>
        <taxon>Sar</taxon>
        <taxon>Stramenopiles</taxon>
        <taxon>Ochrophyta</taxon>
        <taxon>Bacillariophyta</taxon>
        <taxon>Bacillariophyceae</taxon>
        <taxon>Bacillariophycidae</taxon>
        <taxon>Bacillariales</taxon>
        <taxon>Bacillariaceae</taxon>
        <taxon>Cylindrotheca</taxon>
    </lineage>
</organism>
<reference evidence="2" key="1">
    <citation type="submission" date="2023-08" db="EMBL/GenBank/DDBJ databases">
        <authorList>
            <person name="Audoor S."/>
            <person name="Bilcke G."/>
        </authorList>
    </citation>
    <scope>NUCLEOTIDE SEQUENCE</scope>
</reference>
<evidence type="ECO:0000256" key="1">
    <source>
        <dbReference type="SAM" id="MobiDB-lite"/>
    </source>
</evidence>
<comment type="caution">
    <text evidence="2">The sequence shown here is derived from an EMBL/GenBank/DDBJ whole genome shotgun (WGS) entry which is preliminary data.</text>
</comment>
<gene>
    <name evidence="2" type="ORF">CYCCA115_LOCUS21936</name>
</gene>
<dbReference type="AlphaFoldDB" id="A0AAD2G8T2"/>
<sequence length="245" mass="27997">MYYPSTPERQQQPQSIVHHLSRMGSKMAVPFRMKQCSPLRRRLKHGDEEGTLQSSKRTTVSTSLTELQDTVYESNDEFSATSDWFNDSDRQHHFSLHEEDEAKSTSSDEETEDVFISLDQNEFLMECLMTNQCSDVTFIVMFSAGSCYLSKHLEEIVAIRTAKSGCNCQCRRVHSRKAPMFTQKLQIDVDQPTLVAMKNGSVIGKMSNISPSGWELDKWLTDTNLMTKRDSESDFQSLSTRSSHL</sequence>
<accession>A0AAD2G8T2</accession>
<dbReference type="SUPFAM" id="SSF52833">
    <property type="entry name" value="Thioredoxin-like"/>
    <property type="match status" value="1"/>
</dbReference>
<protein>
    <submittedName>
        <fullName evidence="2">Uncharacterized protein</fullName>
    </submittedName>
</protein>
<evidence type="ECO:0000313" key="3">
    <source>
        <dbReference type="Proteomes" id="UP001295423"/>
    </source>
</evidence>
<feature type="compositionally biased region" description="Polar residues" evidence="1">
    <location>
        <begin position="51"/>
        <end position="63"/>
    </location>
</feature>
<dbReference type="InterPro" id="IPR036249">
    <property type="entry name" value="Thioredoxin-like_sf"/>
</dbReference>
<feature type="region of interest" description="Disordered" evidence="1">
    <location>
        <begin position="38"/>
        <end position="63"/>
    </location>
</feature>
<keyword evidence="3" id="KW-1185">Reference proteome</keyword>
<proteinExistence type="predicted"/>
<dbReference type="Proteomes" id="UP001295423">
    <property type="component" value="Unassembled WGS sequence"/>
</dbReference>
<name>A0AAD2G8T2_9STRA</name>
<dbReference type="EMBL" id="CAKOGP040002280">
    <property type="protein sequence ID" value="CAJ1966352.1"/>
    <property type="molecule type" value="Genomic_DNA"/>
</dbReference>
<evidence type="ECO:0000313" key="2">
    <source>
        <dbReference type="EMBL" id="CAJ1966352.1"/>
    </source>
</evidence>